<dbReference type="Proteomes" id="UP000236488">
    <property type="component" value="Unassembled WGS sequence"/>
</dbReference>
<keyword evidence="1" id="KW-0472">Membrane</keyword>
<dbReference type="AlphaFoldDB" id="A0A2K2U6S7"/>
<dbReference type="RefSeq" id="WP_087197090.1">
    <property type="nucleotide sequence ID" value="NZ_PPEL01000012.1"/>
</dbReference>
<evidence type="ECO:0000256" key="1">
    <source>
        <dbReference type="SAM" id="Phobius"/>
    </source>
</evidence>
<comment type="caution">
    <text evidence="2">The sequence shown here is derived from an EMBL/GenBank/DDBJ whole genome shotgun (WGS) entry which is preliminary data.</text>
</comment>
<protein>
    <submittedName>
        <fullName evidence="2">DUF4190 domain-containing protein</fullName>
    </submittedName>
</protein>
<organism evidence="2 3">
    <name type="scientific">Rubneribacter badeniensis</name>
    <dbReference type="NCBI Taxonomy" id="2070688"/>
    <lineage>
        <taxon>Bacteria</taxon>
        <taxon>Bacillati</taxon>
        <taxon>Actinomycetota</taxon>
        <taxon>Coriobacteriia</taxon>
        <taxon>Eggerthellales</taxon>
        <taxon>Eggerthellaceae</taxon>
        <taxon>Rubneribacter</taxon>
    </lineage>
</organism>
<keyword evidence="1" id="KW-1133">Transmembrane helix</keyword>
<feature type="transmembrane region" description="Helical" evidence="1">
    <location>
        <begin position="79"/>
        <end position="103"/>
    </location>
</feature>
<accession>A0A2K2U6S7</accession>
<proteinExistence type="predicted"/>
<feature type="transmembrane region" description="Helical" evidence="1">
    <location>
        <begin position="27"/>
        <end position="58"/>
    </location>
</feature>
<keyword evidence="1" id="KW-0812">Transmembrane</keyword>
<name>A0A2K2U6S7_9ACTN</name>
<evidence type="ECO:0000313" key="3">
    <source>
        <dbReference type="Proteomes" id="UP000236488"/>
    </source>
</evidence>
<gene>
    <name evidence="2" type="ORF">C2L80_03915</name>
</gene>
<dbReference type="EMBL" id="PPEL01000012">
    <property type="protein sequence ID" value="PNV65942.1"/>
    <property type="molecule type" value="Genomic_DNA"/>
</dbReference>
<evidence type="ECO:0000313" key="2">
    <source>
        <dbReference type="EMBL" id="PNV65942.1"/>
    </source>
</evidence>
<reference evidence="2 3" key="1">
    <citation type="journal article" date="2018" name="Int. J. Syst. Evol. Microbiol.">
        <title>Rubneribacter badeniensis gen. nov., sp. nov. and Enteroscipio rubneri gen. nov., sp. nov., new members of the Eggerthellaceae isolated from human faeces.</title>
        <authorList>
            <person name="Danylec N."/>
            <person name="Gobl A."/>
            <person name="Stoll D.A."/>
            <person name="Hetzer B."/>
            <person name="Kulling S.E."/>
            <person name="Huch M."/>
        </authorList>
    </citation>
    <scope>NUCLEOTIDE SEQUENCE [LARGE SCALE GENOMIC DNA]</scope>
    <source>
        <strain evidence="2 3">ResAG-85</strain>
    </source>
</reference>
<keyword evidence="3" id="KW-1185">Reference proteome</keyword>
<sequence>MPPGGGYAPPQPPVSPSASGAPGSGKAVAALVCGIAAIVFSGTVILGIGLGIAAIVLASQFVKSFGKDGKATGGKACGIVGIVLSVLAIVAYLMFGAFVMMVIEHSGSHGAVYGGATEVVPLDSSDIDTEVEAVRSAAEGALGKMAGGDAGVAALVAEKAEGAFESSTGYTLTDLGIDPAEFSAWLMEDLTFSIGDNDAYAHSDGVGLAFATVEARSIYGVTEALYEELLALDGDAVASEEEWKAKVAELLPQAQSQAAAEKSESYVALDFTLVNGVWTVDEDSFENALDQVFGLW</sequence>